<dbReference type="OrthoDB" id="9816564at2"/>
<feature type="region of interest" description="Disordered" evidence="1">
    <location>
        <begin position="1"/>
        <end position="31"/>
    </location>
</feature>
<dbReference type="GO" id="GO:0016811">
    <property type="term" value="F:hydrolase activity, acting on carbon-nitrogen (but not peptide) bonds, in linear amides"/>
    <property type="evidence" value="ECO:0007669"/>
    <property type="project" value="TreeGrafter"/>
</dbReference>
<comment type="caution">
    <text evidence="2">The sequence shown here is derived from an EMBL/GenBank/DDBJ whole genome shotgun (WGS) entry which is preliminary data.</text>
</comment>
<dbReference type="PANTHER" id="PTHR12993:SF29">
    <property type="entry name" value="BLR3841 PROTEIN"/>
    <property type="match status" value="1"/>
</dbReference>
<sequence>MATVTTRLRERGEPTTRQSPPNDRQIEGNGTPEAAWQGWARLAALPEVEPADLVPFGGRAVIVAPHPDDEVLGTGGLLARLSQISRSVLIIAVTDGTASHPDSPAWPPERLADVRPQETREALQRLRLRQVQVARLGLPDGGAARLEPKLSGLLQEHLQPGDVVFTTWRFDGHPDHEAVGRAAYAAATEARLPFVEVPLWTWHWASPDDPRVPWSRARRVVLDDSTHARKLRAVQAFRSQLEPDATTGSAPVLPDHVLARLTRPFEVILI</sequence>
<dbReference type="SUPFAM" id="SSF102588">
    <property type="entry name" value="LmbE-like"/>
    <property type="match status" value="1"/>
</dbReference>
<dbReference type="RefSeq" id="WP_050455559.1">
    <property type="nucleotide sequence ID" value="NZ_LFJJ01000212.1"/>
</dbReference>
<keyword evidence="3" id="KW-1185">Reference proteome</keyword>
<dbReference type="Gene3D" id="3.40.50.10320">
    <property type="entry name" value="LmbE-like"/>
    <property type="match status" value="1"/>
</dbReference>
<dbReference type="Proteomes" id="UP000036959">
    <property type="component" value="Unassembled WGS sequence"/>
</dbReference>
<dbReference type="InterPro" id="IPR003737">
    <property type="entry name" value="GlcNAc_PI_deacetylase-related"/>
</dbReference>
<dbReference type="AlphaFoldDB" id="A0A0L0M6F9"/>
<dbReference type="PANTHER" id="PTHR12993">
    <property type="entry name" value="N-ACETYLGLUCOSAMINYL-PHOSPHATIDYLINOSITOL DE-N-ACETYLASE-RELATED"/>
    <property type="match status" value="1"/>
</dbReference>
<gene>
    <name evidence="2" type="ORF">BVER_05131c</name>
</gene>
<evidence type="ECO:0000313" key="3">
    <source>
        <dbReference type="Proteomes" id="UP000036959"/>
    </source>
</evidence>
<dbReference type="PATRIC" id="fig|242163.4.peg.2959"/>
<organism evidence="2 3">
    <name type="scientific">Candidatus Burkholderia verschuerenii</name>
    <dbReference type="NCBI Taxonomy" id="242163"/>
    <lineage>
        <taxon>Bacteria</taxon>
        <taxon>Pseudomonadati</taxon>
        <taxon>Pseudomonadota</taxon>
        <taxon>Betaproteobacteria</taxon>
        <taxon>Burkholderiales</taxon>
        <taxon>Burkholderiaceae</taxon>
        <taxon>Burkholderia</taxon>
    </lineage>
</organism>
<reference evidence="3" key="1">
    <citation type="submission" date="2015-06" db="EMBL/GenBank/DDBJ databases">
        <title>Comparative genomics of Burkholderia leaf nodule symbionts.</title>
        <authorList>
            <person name="Carlier A."/>
            <person name="Eberl L."/>
            <person name="Pinto-Carbo M."/>
        </authorList>
    </citation>
    <scope>NUCLEOTIDE SEQUENCE [LARGE SCALE GENOMIC DNA]</scope>
    <source>
        <strain evidence="3">UZHbot4</strain>
    </source>
</reference>
<dbReference type="EMBL" id="LFJJ01000212">
    <property type="protein sequence ID" value="KND57880.1"/>
    <property type="molecule type" value="Genomic_DNA"/>
</dbReference>
<protein>
    <submittedName>
        <fullName evidence="2">LmbE-like protein</fullName>
    </submittedName>
</protein>
<accession>A0A0L0M6F9</accession>
<dbReference type="InterPro" id="IPR024078">
    <property type="entry name" value="LmbE-like_dom_sf"/>
</dbReference>
<proteinExistence type="predicted"/>
<evidence type="ECO:0000256" key="1">
    <source>
        <dbReference type="SAM" id="MobiDB-lite"/>
    </source>
</evidence>
<name>A0A0L0M6F9_9BURK</name>
<evidence type="ECO:0000313" key="2">
    <source>
        <dbReference type="EMBL" id="KND57880.1"/>
    </source>
</evidence>
<dbReference type="Pfam" id="PF02585">
    <property type="entry name" value="PIG-L"/>
    <property type="match status" value="1"/>
</dbReference>